<accession>A0ABU8H1K8</accession>
<evidence type="ECO:0000313" key="1">
    <source>
        <dbReference type="EMBL" id="MEI5686868.1"/>
    </source>
</evidence>
<dbReference type="RefSeq" id="WP_037530964.1">
    <property type="nucleotide sequence ID" value="NZ_JBBBDM010000002.1"/>
</dbReference>
<keyword evidence="2" id="KW-1185">Reference proteome</keyword>
<sequence>MSVMMLLIALVPAVTLGQPSPKPKPPASRCEQPQVRRIAGATTPGLHKLGDLPPAKPIYTVLRQVDGCPRPVSVQPRLTHE</sequence>
<comment type="caution">
    <text evidence="1">The sequence shown here is derived from an EMBL/GenBank/DDBJ whole genome shotgun (WGS) entry which is preliminary data.</text>
</comment>
<evidence type="ECO:0000313" key="2">
    <source>
        <dbReference type="Proteomes" id="UP001367771"/>
    </source>
</evidence>
<name>A0ABU8H1K8_9SPHN</name>
<dbReference type="EMBL" id="JBBBDM010000002">
    <property type="protein sequence ID" value="MEI5686868.1"/>
    <property type="molecule type" value="Genomic_DNA"/>
</dbReference>
<gene>
    <name evidence="1" type="ORF">V8201_07225</name>
</gene>
<dbReference type="Proteomes" id="UP001367771">
    <property type="component" value="Unassembled WGS sequence"/>
</dbReference>
<proteinExistence type="predicted"/>
<reference evidence="1 2" key="1">
    <citation type="journal article" date="2013" name="Int. J. Syst. Evol. Microbiol.">
        <title>Sphingomonas kyungheensis sp. nov., a bacterium with ginsenoside-converting activity isolated from soil of a ginseng field.</title>
        <authorList>
            <person name="Son H.M."/>
            <person name="Yang J.E."/>
            <person name="Park Y."/>
            <person name="Han C.K."/>
            <person name="Kim S.G."/>
            <person name="Kook M."/>
            <person name="Yi T.H."/>
        </authorList>
    </citation>
    <scope>NUCLEOTIDE SEQUENCE [LARGE SCALE GENOMIC DNA]</scope>
    <source>
        <strain evidence="1 2">LMG 26582</strain>
    </source>
</reference>
<protein>
    <submittedName>
        <fullName evidence="1">Uncharacterized protein</fullName>
    </submittedName>
</protein>
<organism evidence="1 2">
    <name type="scientific">Sphingomonas kyungheensis</name>
    <dbReference type="NCBI Taxonomy" id="1069987"/>
    <lineage>
        <taxon>Bacteria</taxon>
        <taxon>Pseudomonadati</taxon>
        <taxon>Pseudomonadota</taxon>
        <taxon>Alphaproteobacteria</taxon>
        <taxon>Sphingomonadales</taxon>
        <taxon>Sphingomonadaceae</taxon>
        <taxon>Sphingomonas</taxon>
    </lineage>
</organism>